<dbReference type="AlphaFoldDB" id="A0ABD2JR15"/>
<dbReference type="InterPro" id="IPR036034">
    <property type="entry name" value="PDZ_sf"/>
</dbReference>
<evidence type="ECO:0000259" key="2">
    <source>
        <dbReference type="PROSITE" id="PS50106"/>
    </source>
</evidence>
<dbReference type="EMBL" id="JBICBT010000917">
    <property type="protein sequence ID" value="KAL3093075.1"/>
    <property type="molecule type" value="Genomic_DNA"/>
</dbReference>
<dbReference type="Pfam" id="PF00595">
    <property type="entry name" value="PDZ"/>
    <property type="match status" value="1"/>
</dbReference>
<accession>A0ABD2JR15</accession>
<evidence type="ECO:0000256" key="1">
    <source>
        <dbReference type="SAM" id="MobiDB-lite"/>
    </source>
</evidence>
<dbReference type="PROSITE" id="PS50106">
    <property type="entry name" value="PDZ"/>
    <property type="match status" value="1"/>
</dbReference>
<dbReference type="PANTHER" id="PTHR16528:SF2">
    <property type="entry name" value="GOLGI-ASSOCIATED PDZ AND COILED-COIL MOTIF-CONTAINING PROTEIN"/>
    <property type="match status" value="1"/>
</dbReference>
<evidence type="ECO:0000313" key="4">
    <source>
        <dbReference type="Proteomes" id="UP001620626"/>
    </source>
</evidence>
<dbReference type="SMART" id="SM00228">
    <property type="entry name" value="PDZ"/>
    <property type="match status" value="1"/>
</dbReference>
<sequence>MIAPVGKLGVDFAEHNSPENCHNGQQSKSAKAWHFITDCDHRPNRSNASTFHGIVPSLGWLELLENEFDKAFVDIDLMLGEFESEQGEIVHECRQKLMAISSVFAQFGHKTQLIHQQKCFFESKLNTSNEKLVEARAANCVLEEQLGMLMLQVHSVQCQLYAKRAPHESDAIRRKLEKEIQISQSKKLPTAKLYANLRLLQEENWHLRSAIKLLQSEVYGARLAAKYLDKELAGRIQQIQLLGKEMRGKEYDRLWNQLEAEIHLHRHKTVIKACRGRENKTKSDLRHSLDHRKHSLYKSKSQQRQVKVRKGRGEGLGISITGGSEHGVPILISEIHPGQPAERTEQLFVGDAILCVNGIDLRSVQHSEAVKVLSREMRKSEHLVLDVIFVHPDMDSDDESEVMAETENGSMINIYDPCVKSAIGDRDTVTDRFSADSNSRIVKTIPSSVDHQIMSSSSSSLSSADNVADPHIRVSSSASYESAIENNAKDKGTH</sequence>
<reference evidence="3 4" key="1">
    <citation type="submission" date="2024-10" db="EMBL/GenBank/DDBJ databases">
        <authorList>
            <person name="Kim D."/>
        </authorList>
    </citation>
    <scope>NUCLEOTIDE SEQUENCE [LARGE SCALE GENOMIC DNA]</scope>
    <source>
        <strain evidence="3">BH-2024</strain>
    </source>
</reference>
<protein>
    <recommendedName>
        <fullName evidence="2">PDZ domain-containing protein</fullName>
    </recommendedName>
</protein>
<proteinExistence type="predicted"/>
<dbReference type="InterPro" id="IPR038879">
    <property type="entry name" value="GOPC"/>
</dbReference>
<feature type="region of interest" description="Disordered" evidence="1">
    <location>
        <begin position="455"/>
        <end position="494"/>
    </location>
</feature>
<organism evidence="3 4">
    <name type="scientific">Heterodera trifolii</name>
    <dbReference type="NCBI Taxonomy" id="157864"/>
    <lineage>
        <taxon>Eukaryota</taxon>
        <taxon>Metazoa</taxon>
        <taxon>Ecdysozoa</taxon>
        <taxon>Nematoda</taxon>
        <taxon>Chromadorea</taxon>
        <taxon>Rhabditida</taxon>
        <taxon>Tylenchina</taxon>
        <taxon>Tylenchomorpha</taxon>
        <taxon>Tylenchoidea</taxon>
        <taxon>Heteroderidae</taxon>
        <taxon>Heteroderinae</taxon>
        <taxon>Heterodera</taxon>
    </lineage>
</organism>
<evidence type="ECO:0000313" key="3">
    <source>
        <dbReference type="EMBL" id="KAL3093075.1"/>
    </source>
</evidence>
<comment type="caution">
    <text evidence="3">The sequence shown here is derived from an EMBL/GenBank/DDBJ whole genome shotgun (WGS) entry which is preliminary data.</text>
</comment>
<dbReference type="InterPro" id="IPR001478">
    <property type="entry name" value="PDZ"/>
</dbReference>
<keyword evidence="4" id="KW-1185">Reference proteome</keyword>
<dbReference type="Gene3D" id="2.30.42.10">
    <property type="match status" value="1"/>
</dbReference>
<dbReference type="Proteomes" id="UP001620626">
    <property type="component" value="Unassembled WGS sequence"/>
</dbReference>
<name>A0ABD2JR15_9BILA</name>
<dbReference type="SUPFAM" id="SSF50156">
    <property type="entry name" value="PDZ domain-like"/>
    <property type="match status" value="1"/>
</dbReference>
<dbReference type="PANTHER" id="PTHR16528">
    <property type="entry name" value="GOLGI-ASSOCIATED PDZ AND COILED-COIL MOTIF-CONTAINING"/>
    <property type="match status" value="1"/>
</dbReference>
<feature type="domain" description="PDZ" evidence="2">
    <location>
        <begin position="305"/>
        <end position="373"/>
    </location>
</feature>
<gene>
    <name evidence="3" type="ORF">niasHT_022525</name>
</gene>